<reference evidence="1 2" key="1">
    <citation type="submission" date="2020-05" db="EMBL/GenBank/DDBJ databases">
        <title>MicrobeNet Type strains.</title>
        <authorList>
            <person name="Nicholson A.C."/>
        </authorList>
    </citation>
    <scope>NUCLEOTIDE SEQUENCE [LARGE SCALE GENOMIC DNA]</scope>
    <source>
        <strain evidence="1 2">JCM 3224</strain>
    </source>
</reference>
<dbReference type="AlphaFoldDB" id="A0A849CDS2"/>
<protein>
    <submittedName>
        <fullName evidence="1">Uncharacterized protein</fullName>
    </submittedName>
</protein>
<organism evidence="1 2">
    <name type="scientific">Nocardia uniformis</name>
    <dbReference type="NCBI Taxonomy" id="53432"/>
    <lineage>
        <taxon>Bacteria</taxon>
        <taxon>Bacillati</taxon>
        <taxon>Actinomycetota</taxon>
        <taxon>Actinomycetes</taxon>
        <taxon>Mycobacteriales</taxon>
        <taxon>Nocardiaceae</taxon>
        <taxon>Nocardia</taxon>
    </lineage>
</organism>
<name>A0A849CDS2_9NOCA</name>
<proteinExistence type="predicted"/>
<evidence type="ECO:0000313" key="1">
    <source>
        <dbReference type="EMBL" id="NNH74337.1"/>
    </source>
</evidence>
<comment type="caution">
    <text evidence="1">The sequence shown here is derived from an EMBL/GenBank/DDBJ whole genome shotgun (WGS) entry which is preliminary data.</text>
</comment>
<evidence type="ECO:0000313" key="2">
    <source>
        <dbReference type="Proteomes" id="UP000586827"/>
    </source>
</evidence>
<accession>A0A849CDS2</accession>
<dbReference type="Proteomes" id="UP000586827">
    <property type="component" value="Unassembled WGS sequence"/>
</dbReference>
<dbReference type="RefSeq" id="WP_157552795.1">
    <property type="nucleotide sequence ID" value="NZ_JABELX010000013.1"/>
</dbReference>
<sequence length="134" mass="14650">MTVPAEGPHWIGYFDAAEFAGTTGGRLLEMAQRKPEFAGPAAEHISQAIALRKSNRLRSTALDQLGIAEARIIEGEVKEACRLGHLALTTVERTASDRVRVKLAEMYNRTKSLADVPAVAEFRDRVRPLVVAPV</sequence>
<keyword evidence="2" id="KW-1185">Reference proteome</keyword>
<gene>
    <name evidence="1" type="ORF">HLB23_31565</name>
</gene>
<dbReference type="EMBL" id="JABELX010000013">
    <property type="protein sequence ID" value="NNH74337.1"/>
    <property type="molecule type" value="Genomic_DNA"/>
</dbReference>